<dbReference type="Proteomes" id="UP001165367">
    <property type="component" value="Unassembled WGS sequence"/>
</dbReference>
<gene>
    <name evidence="2" type="ORF">LZZ85_02430</name>
</gene>
<keyword evidence="1" id="KW-0732">Signal</keyword>
<evidence type="ECO:0000313" key="3">
    <source>
        <dbReference type="Proteomes" id="UP001165367"/>
    </source>
</evidence>
<organism evidence="2 3">
    <name type="scientific">Terrimonas ginsenosidimutans</name>
    <dbReference type="NCBI Taxonomy" id="2908004"/>
    <lineage>
        <taxon>Bacteria</taxon>
        <taxon>Pseudomonadati</taxon>
        <taxon>Bacteroidota</taxon>
        <taxon>Chitinophagia</taxon>
        <taxon>Chitinophagales</taxon>
        <taxon>Chitinophagaceae</taxon>
        <taxon>Terrimonas</taxon>
    </lineage>
</organism>
<proteinExistence type="predicted"/>
<keyword evidence="3" id="KW-1185">Reference proteome</keyword>
<dbReference type="RefSeq" id="WP_237868336.1">
    <property type="nucleotide sequence ID" value="NZ_JAKLTR010000001.1"/>
</dbReference>
<protein>
    <submittedName>
        <fullName evidence="2">Uncharacterized protein</fullName>
    </submittedName>
</protein>
<accession>A0ABS9KLB7</accession>
<dbReference type="EMBL" id="JAKLTR010000001">
    <property type="protein sequence ID" value="MCG2613111.1"/>
    <property type="molecule type" value="Genomic_DNA"/>
</dbReference>
<evidence type="ECO:0000256" key="1">
    <source>
        <dbReference type="SAM" id="SignalP"/>
    </source>
</evidence>
<feature type="signal peptide" evidence="1">
    <location>
        <begin position="1"/>
        <end position="20"/>
    </location>
</feature>
<reference evidence="2" key="1">
    <citation type="submission" date="2022-01" db="EMBL/GenBank/DDBJ databases">
        <authorList>
            <person name="Jo J.-H."/>
            <person name="Im W.-T."/>
        </authorList>
    </citation>
    <scope>NUCLEOTIDE SEQUENCE</scope>
    <source>
        <strain evidence="2">NA20</strain>
    </source>
</reference>
<feature type="chain" id="PRO_5046269592" evidence="1">
    <location>
        <begin position="21"/>
        <end position="214"/>
    </location>
</feature>
<comment type="caution">
    <text evidence="2">The sequence shown here is derived from an EMBL/GenBank/DDBJ whole genome shotgun (WGS) entry which is preliminary data.</text>
</comment>
<sequence>MKKLLFIIYLLNLNTNLMQAQSNATISGEYQLRGVMEMASGLLLKPDSTFEFFFSYGAMDRGGSGKWQWNEKDSMLILNTINRHASDYALVNSRKGSGKLMEIRITDPNTYLLRYTQVRVHTANGIIEGNADEKGVFTMPVQPVNKIDLLFELCPEKFSTIDVKDSTHSYFEFRFEPWITDVYFDNVMLKPTEDGLEGGHPLLKGHTYQYRKLK</sequence>
<evidence type="ECO:0000313" key="2">
    <source>
        <dbReference type="EMBL" id="MCG2613111.1"/>
    </source>
</evidence>
<name>A0ABS9KLB7_9BACT</name>